<evidence type="ECO:0000313" key="4">
    <source>
        <dbReference type="Proteomes" id="UP000192277"/>
    </source>
</evidence>
<dbReference type="EMBL" id="LWBO01000001">
    <property type="protein sequence ID" value="OQP54824.1"/>
    <property type="molecule type" value="Genomic_DNA"/>
</dbReference>
<comment type="caution">
    <text evidence="3">The sequence shown here is derived from an EMBL/GenBank/DDBJ whole genome shotgun (WGS) entry which is preliminary data.</text>
</comment>
<feature type="domain" description="PKD" evidence="2">
    <location>
        <begin position="412"/>
        <end position="463"/>
    </location>
</feature>
<keyword evidence="4" id="KW-1185">Reference proteome</keyword>
<feature type="chain" id="PRO_5047112145" description="PKD domain-containing protein" evidence="1">
    <location>
        <begin position="21"/>
        <end position="868"/>
    </location>
</feature>
<evidence type="ECO:0000259" key="2">
    <source>
        <dbReference type="PROSITE" id="PS50093"/>
    </source>
</evidence>
<dbReference type="InterPro" id="IPR000601">
    <property type="entry name" value="PKD_dom"/>
</dbReference>
<dbReference type="Pfam" id="PF18911">
    <property type="entry name" value="PKD_4"/>
    <property type="match status" value="1"/>
</dbReference>
<protein>
    <recommendedName>
        <fullName evidence="2">PKD domain-containing protein</fullName>
    </recommendedName>
</protein>
<name>A0ABX3P3R2_9BACT</name>
<sequence length="868" mass="93422">MKKSIIGCLLLLMQLFTARADHITGGEMNYIFTGISNGMCNYQVTAKLFMDCYSNRRLPDPAYFGIFNKGTGAHIKDISIGMAHQDKLTLSNPGPCITNPPSVCYDIGFYEFNVSLPPSAEGYVIVIQVVYRVQGISNLVPAYGNIGATYTGEIPGNGVVPSGPENSSAAFNGDDMVVICANNSFSYSFAAVDNDNDQLRYSFTNAYVGGSGGGGLNFPPASPPYSSVPYGSNYGPGAPLGGNVKINPNTGMITGVAPGEGIYVVTVQVEEIRNGVVIATQRKDLQIRITACTIASATIPPDYMLCKNSQTIALANLSTSPLITSTTWELIDNKGITVFYSNDAVTNYTFTDTGVYTVKLVINRGQQCSDSSVSQAYVYPGFKPDFNVNGICFKKPTRFFDASVTAYGKVDSWDWNFGDGTGSDVSSQPSPVYIYQSMGVKNVRLIATNTKGCRDTTLKDISIVEKPPLSLAFRDTLICIPDALQLQAIGNGVFSWSPATAMLNANTATPTVNPLTTIFYTVQLDDNGCINRDSVQVRVVDHVTLLAMNDTTICQGDTVRLHVSSDGLKYNWTPANQVLNAAAANPDVVTRASTKYEVTANIGSCMAKDQVLVTTVPYPVADAGPDTTICFNTKAQLLASTEAIRFVWLPSPSLSNISILNPVASPKTSTAYVLSAYDNKGCPKPGYDTVVVNVLPQIKAFAGRDTSVVINQLLQLQASGGKAYRWVPATNLSNPAIANPTAVYTTSSAGLTYKVLVYNEANCVDSAYIKVKVFQTVPTVFVPNAFTPNSDGRNDMLRPIAVGIARIDYFEIFNRWGQLVFRTSSNEHGWDGTIGGKIQPAGTYVWMVKATDYLGAPYVQRGTLVLIR</sequence>
<keyword evidence="1" id="KW-0732">Signal</keyword>
<dbReference type="Gene3D" id="2.60.40.10">
    <property type="entry name" value="Immunoglobulins"/>
    <property type="match status" value="2"/>
</dbReference>
<feature type="signal peptide" evidence="1">
    <location>
        <begin position="1"/>
        <end position="20"/>
    </location>
</feature>
<dbReference type="InterPro" id="IPR022409">
    <property type="entry name" value="PKD/Chitinase_dom"/>
</dbReference>
<dbReference type="CDD" id="cd00146">
    <property type="entry name" value="PKD"/>
    <property type="match status" value="2"/>
</dbReference>
<dbReference type="InterPro" id="IPR013783">
    <property type="entry name" value="Ig-like_fold"/>
</dbReference>
<gene>
    <name evidence="3" type="ORF">A4D02_00425</name>
</gene>
<dbReference type="Pfam" id="PF13585">
    <property type="entry name" value="CHU_C"/>
    <property type="match status" value="1"/>
</dbReference>
<reference evidence="3 4" key="1">
    <citation type="submission" date="2016-04" db="EMBL/GenBank/DDBJ databases">
        <authorList>
            <person name="Chen L."/>
            <person name="Zhuang W."/>
            <person name="Wang G."/>
        </authorList>
    </citation>
    <scope>NUCLEOTIDE SEQUENCE [LARGE SCALE GENOMIC DNA]</scope>
    <source>
        <strain evidence="4">GR20</strain>
    </source>
</reference>
<dbReference type="PROSITE" id="PS50093">
    <property type="entry name" value="PKD"/>
    <property type="match status" value="1"/>
</dbReference>
<evidence type="ECO:0000256" key="1">
    <source>
        <dbReference type="SAM" id="SignalP"/>
    </source>
</evidence>
<dbReference type="SUPFAM" id="SSF49299">
    <property type="entry name" value="PKD domain"/>
    <property type="match status" value="2"/>
</dbReference>
<dbReference type="NCBIfam" id="TIGR04131">
    <property type="entry name" value="Bac_Flav_CTERM"/>
    <property type="match status" value="1"/>
</dbReference>
<dbReference type="Proteomes" id="UP000192277">
    <property type="component" value="Unassembled WGS sequence"/>
</dbReference>
<dbReference type="InterPro" id="IPR026341">
    <property type="entry name" value="T9SS_type_B"/>
</dbReference>
<organism evidence="3 4">
    <name type="scientific">Niastella koreensis</name>
    <dbReference type="NCBI Taxonomy" id="354356"/>
    <lineage>
        <taxon>Bacteria</taxon>
        <taxon>Pseudomonadati</taxon>
        <taxon>Bacteroidota</taxon>
        <taxon>Chitinophagia</taxon>
        <taxon>Chitinophagales</taxon>
        <taxon>Chitinophagaceae</taxon>
        <taxon>Niastella</taxon>
    </lineage>
</organism>
<dbReference type="RefSeq" id="WP_014222364.1">
    <property type="nucleotide sequence ID" value="NZ_LWBO01000001.1"/>
</dbReference>
<evidence type="ECO:0000313" key="3">
    <source>
        <dbReference type="EMBL" id="OQP54824.1"/>
    </source>
</evidence>
<dbReference type="SMART" id="SM00089">
    <property type="entry name" value="PKD"/>
    <property type="match status" value="2"/>
</dbReference>
<accession>A0ABX3P3R2</accession>
<dbReference type="InterPro" id="IPR035986">
    <property type="entry name" value="PKD_dom_sf"/>
</dbReference>
<proteinExistence type="predicted"/>